<keyword evidence="2" id="KW-1185">Reference proteome</keyword>
<evidence type="ECO:0008006" key="3">
    <source>
        <dbReference type="Google" id="ProtNLM"/>
    </source>
</evidence>
<accession>A0A420DLL2</accession>
<evidence type="ECO:0000313" key="2">
    <source>
        <dbReference type="Proteomes" id="UP000284892"/>
    </source>
</evidence>
<protein>
    <recommendedName>
        <fullName evidence="3">SpoIIAA-like protein</fullName>
    </recommendedName>
</protein>
<evidence type="ECO:0000313" key="1">
    <source>
        <dbReference type="EMBL" id="RKE95176.1"/>
    </source>
</evidence>
<dbReference type="EMBL" id="RAQJ01000002">
    <property type="protein sequence ID" value="RKE95176.1"/>
    <property type="molecule type" value="Genomic_DNA"/>
</dbReference>
<proteinExistence type="predicted"/>
<sequence length="146" mass="17012">MKVLESPLSKNVQATYCLDIGDFHFFENFIVAEFKQGAYVSFNDFKEIFDLSREFFSTKPYGFISNRVNSFSVNLLDIIKQKHNILHLSAYAIVTYSHNTKRILAIEDYYFKSKRKQFNSLIDAANWVIEKTGIASITPLNKYHHP</sequence>
<name>A0A420DLL2_9FLAO</name>
<dbReference type="Proteomes" id="UP000284892">
    <property type="component" value="Unassembled WGS sequence"/>
</dbReference>
<dbReference type="OrthoDB" id="1144359at2"/>
<dbReference type="RefSeq" id="WP_120200502.1">
    <property type="nucleotide sequence ID" value="NZ_RAQJ01000002.1"/>
</dbReference>
<reference evidence="1 2" key="1">
    <citation type="submission" date="2018-09" db="EMBL/GenBank/DDBJ databases">
        <title>Genomic Encyclopedia of Archaeal and Bacterial Type Strains, Phase II (KMG-II): from individual species to whole genera.</title>
        <authorList>
            <person name="Goeker M."/>
        </authorList>
    </citation>
    <scope>NUCLEOTIDE SEQUENCE [LARGE SCALE GENOMIC DNA]</scope>
    <source>
        <strain evidence="1 2">DSM 26283</strain>
    </source>
</reference>
<comment type="caution">
    <text evidence="1">The sequence shown here is derived from an EMBL/GenBank/DDBJ whole genome shotgun (WGS) entry which is preliminary data.</text>
</comment>
<gene>
    <name evidence="1" type="ORF">BXY80_1361</name>
</gene>
<dbReference type="AlphaFoldDB" id="A0A420DLL2"/>
<organism evidence="1 2">
    <name type="scientific">Ichthyenterobacterium magnum</name>
    <dbReference type="NCBI Taxonomy" id="1230530"/>
    <lineage>
        <taxon>Bacteria</taxon>
        <taxon>Pseudomonadati</taxon>
        <taxon>Bacteroidota</taxon>
        <taxon>Flavobacteriia</taxon>
        <taxon>Flavobacteriales</taxon>
        <taxon>Flavobacteriaceae</taxon>
        <taxon>Ichthyenterobacterium</taxon>
    </lineage>
</organism>